<dbReference type="Pfam" id="PF03932">
    <property type="entry name" value="CutC"/>
    <property type="match status" value="1"/>
</dbReference>
<protein>
    <recommendedName>
        <fullName evidence="2">PF03932 family protein CutC</fullName>
    </recommendedName>
</protein>
<dbReference type="Gene3D" id="3.20.20.380">
    <property type="entry name" value="Copper homeostasis (CutC) domain"/>
    <property type="match status" value="1"/>
</dbReference>
<evidence type="ECO:0000313" key="3">
    <source>
        <dbReference type="EMBL" id="WCL53759.1"/>
    </source>
</evidence>
<dbReference type="GO" id="GO:0005737">
    <property type="term" value="C:cytoplasm"/>
    <property type="evidence" value="ECO:0007669"/>
    <property type="project" value="UniProtKB-SubCell"/>
</dbReference>
<name>A0AAF0BK13_9PROT</name>
<dbReference type="RefSeq" id="WP_289503338.1">
    <property type="nucleotide sequence ID" value="NZ_CP116805.1"/>
</dbReference>
<keyword evidence="2" id="KW-0963">Cytoplasm</keyword>
<accession>A0AAF0BK13</accession>
<comment type="caution">
    <text evidence="2">Once thought to be involved in copper homeostasis, experiments in E.coli have shown this is not the case.</text>
</comment>
<organism evidence="3 4">
    <name type="scientific">Gimibacter soli</name>
    <dbReference type="NCBI Taxonomy" id="3024400"/>
    <lineage>
        <taxon>Bacteria</taxon>
        <taxon>Pseudomonadati</taxon>
        <taxon>Pseudomonadota</taxon>
        <taxon>Alphaproteobacteria</taxon>
        <taxon>Kordiimonadales</taxon>
        <taxon>Temperatibacteraceae</taxon>
        <taxon>Gimibacter</taxon>
    </lineage>
</organism>
<dbReference type="PANTHER" id="PTHR12598:SF0">
    <property type="entry name" value="COPPER HOMEOSTASIS PROTEIN CUTC HOMOLOG"/>
    <property type="match status" value="1"/>
</dbReference>
<dbReference type="PANTHER" id="PTHR12598">
    <property type="entry name" value="COPPER HOMEOSTASIS PROTEIN CUTC"/>
    <property type="match status" value="1"/>
</dbReference>
<dbReference type="InterPro" id="IPR036822">
    <property type="entry name" value="CutC-like_dom_sf"/>
</dbReference>
<dbReference type="HAMAP" id="MF_00795">
    <property type="entry name" value="CutC"/>
    <property type="match status" value="1"/>
</dbReference>
<evidence type="ECO:0000256" key="1">
    <source>
        <dbReference type="ARBA" id="ARBA00007768"/>
    </source>
</evidence>
<keyword evidence="4" id="KW-1185">Reference proteome</keyword>
<dbReference type="KEGG" id="gso:PH603_14560"/>
<proteinExistence type="inferred from homology"/>
<dbReference type="SUPFAM" id="SSF110395">
    <property type="entry name" value="CutC-like"/>
    <property type="match status" value="1"/>
</dbReference>
<dbReference type="Proteomes" id="UP001217500">
    <property type="component" value="Chromosome"/>
</dbReference>
<evidence type="ECO:0000313" key="4">
    <source>
        <dbReference type="Proteomes" id="UP001217500"/>
    </source>
</evidence>
<comment type="subcellular location">
    <subcellularLocation>
        <location evidence="2">Cytoplasm</location>
    </subcellularLocation>
</comment>
<dbReference type="AlphaFoldDB" id="A0AAF0BK13"/>
<evidence type="ECO:0000256" key="2">
    <source>
        <dbReference type="HAMAP-Rule" id="MF_00795"/>
    </source>
</evidence>
<reference evidence="3" key="1">
    <citation type="submission" date="2023-01" db="EMBL/GenBank/DDBJ databases">
        <title>The genome sequence of Kordiimonadaceae bacterium 6D33.</title>
        <authorList>
            <person name="Liu Y."/>
        </authorList>
    </citation>
    <scope>NUCLEOTIDE SEQUENCE</scope>
    <source>
        <strain evidence="3">6D33</strain>
    </source>
</reference>
<dbReference type="GO" id="GO:0005507">
    <property type="term" value="F:copper ion binding"/>
    <property type="evidence" value="ECO:0007669"/>
    <property type="project" value="TreeGrafter"/>
</dbReference>
<gene>
    <name evidence="2" type="primary">cutC</name>
    <name evidence="3" type="ORF">PH603_14560</name>
</gene>
<comment type="similarity">
    <text evidence="1 2">Belongs to the CutC family.</text>
</comment>
<dbReference type="EMBL" id="CP116805">
    <property type="protein sequence ID" value="WCL53759.1"/>
    <property type="molecule type" value="Genomic_DNA"/>
</dbReference>
<sequence>MTRLPTIEVCVDTIDGAFAALENGADRIELCAALEAGGLTPTPGAMEMCRGLKGQVYTMIRPRGGDFIYTAAELDQMKRDIEATRKAGLHGVVFGVTTATGAADVKAMESLIAECEGLGVTLHRAFDVMPDTMEALETAIGLGFERILTSGGAFTAMAGIDRLTAVAAAAEGRIAIMPGAGVTAANVAAFARLPGVTDIHASCKAVQASAYGPDVPLMAKDAGYVRNITDPATVRAFRTAVEAAWAQA</sequence>
<dbReference type="InterPro" id="IPR005627">
    <property type="entry name" value="CutC-like"/>
</dbReference>